<dbReference type="EMBL" id="JAAVTX010000004">
    <property type="protein sequence ID" value="NKE46309.1"/>
    <property type="molecule type" value="Genomic_DNA"/>
</dbReference>
<dbReference type="InterPro" id="IPR036513">
    <property type="entry name" value="STAS_dom_sf"/>
</dbReference>
<evidence type="ECO:0000313" key="4">
    <source>
        <dbReference type="Proteomes" id="UP000765160"/>
    </source>
</evidence>
<evidence type="ECO:0000256" key="1">
    <source>
        <dbReference type="ARBA" id="ARBA00022553"/>
    </source>
</evidence>
<feature type="domain" description="STAS" evidence="2">
    <location>
        <begin position="154"/>
        <end position="265"/>
    </location>
</feature>
<dbReference type="Pfam" id="PF14361">
    <property type="entry name" value="RsbRD_N"/>
    <property type="match status" value="1"/>
</dbReference>
<evidence type="ECO:0000313" key="3">
    <source>
        <dbReference type="EMBL" id="NKE46309.1"/>
    </source>
</evidence>
<dbReference type="Proteomes" id="UP000765160">
    <property type="component" value="Unassembled WGS sequence"/>
</dbReference>
<proteinExistence type="predicted"/>
<evidence type="ECO:0000259" key="2">
    <source>
        <dbReference type="PROSITE" id="PS50801"/>
    </source>
</evidence>
<protein>
    <submittedName>
        <fullName evidence="3">STAS domain-containing protein</fullName>
    </submittedName>
</protein>
<dbReference type="InterPro" id="IPR025751">
    <property type="entry name" value="RsbRD_N_dom"/>
</dbReference>
<name>A0ABX1F1Z1_9PROT</name>
<dbReference type="Pfam" id="PF01740">
    <property type="entry name" value="STAS"/>
    <property type="match status" value="1"/>
</dbReference>
<dbReference type="PANTHER" id="PTHR33745:SF3">
    <property type="entry name" value="RSBT CO-ANTAGONIST PROTEIN RSBRC"/>
    <property type="match status" value="1"/>
</dbReference>
<dbReference type="Gene3D" id="3.30.750.24">
    <property type="entry name" value="STAS domain"/>
    <property type="match status" value="1"/>
</dbReference>
<organism evidence="3 4">
    <name type="scientific">Falsiroseomonas frigidaquae</name>
    <dbReference type="NCBI Taxonomy" id="487318"/>
    <lineage>
        <taxon>Bacteria</taxon>
        <taxon>Pseudomonadati</taxon>
        <taxon>Pseudomonadota</taxon>
        <taxon>Alphaproteobacteria</taxon>
        <taxon>Acetobacterales</taxon>
        <taxon>Roseomonadaceae</taxon>
        <taxon>Falsiroseomonas</taxon>
    </lineage>
</organism>
<dbReference type="CDD" id="cd07041">
    <property type="entry name" value="STAS_RsbR_RsbS_like"/>
    <property type="match status" value="1"/>
</dbReference>
<comment type="caution">
    <text evidence="3">The sequence shown here is derived from an EMBL/GenBank/DDBJ whole genome shotgun (WGS) entry which is preliminary data.</text>
</comment>
<dbReference type="RefSeq" id="WP_168050808.1">
    <property type="nucleotide sequence ID" value="NZ_JAATJR010000004.1"/>
</dbReference>
<keyword evidence="4" id="KW-1185">Reference proteome</keyword>
<reference evidence="3 4" key="1">
    <citation type="submission" date="2020-03" db="EMBL/GenBank/DDBJ databases">
        <title>Roseomonas selenitidurans sp. nov. isolated from soil.</title>
        <authorList>
            <person name="Liu H."/>
        </authorList>
    </citation>
    <scope>NUCLEOTIDE SEQUENCE [LARGE SCALE GENOMIC DNA]</scope>
    <source>
        <strain evidence="3 4">JCM 15073</strain>
    </source>
</reference>
<dbReference type="SUPFAM" id="SSF52091">
    <property type="entry name" value="SpoIIaa-like"/>
    <property type="match status" value="1"/>
</dbReference>
<dbReference type="InterPro" id="IPR051932">
    <property type="entry name" value="Bact_StressResp_Reg"/>
</dbReference>
<gene>
    <name evidence="3" type="ORF">HB662_16095</name>
</gene>
<dbReference type="InterPro" id="IPR002645">
    <property type="entry name" value="STAS_dom"/>
</dbReference>
<accession>A0ABX1F1Z1</accession>
<keyword evidence="1" id="KW-0597">Phosphoprotein</keyword>
<dbReference type="PROSITE" id="PS50801">
    <property type="entry name" value="STAS"/>
    <property type="match status" value="1"/>
</dbReference>
<dbReference type="PANTHER" id="PTHR33745">
    <property type="entry name" value="RSBT ANTAGONIST PROTEIN RSBS-RELATED"/>
    <property type="match status" value="1"/>
</dbReference>
<sequence>MSDTPDAAGPSHRIALCLREHRAAILRQWFAHLVEDGQIARIDAETLRDLSTRLLDELIGALDQPHRRDLAKGMADLLSGISIDFVERGFTPSRTATFIFSLKHPIFPLFAQDPAAQFEVLGWIDRMGLHSIDAFIARREAVIRRQTQELLEVSVPVVPLAEGILSLPIIGTLDSGRAQAITEKLLSEIARTASRYAVLDISGVPTVDTQTAQYLARTAAAARLMGSECVITGIRPAIAQVMVALGIDMASIETRFSLADGLRHCLGQQGLEIAPRAPALRGIG</sequence>